<dbReference type="Proteomes" id="UP000001686">
    <property type="component" value="Chromosome"/>
</dbReference>
<protein>
    <submittedName>
        <fullName evidence="1">Uncharacterized protein</fullName>
    </submittedName>
</protein>
<evidence type="ECO:0000313" key="1">
    <source>
        <dbReference type="EMBL" id="ACB07441.1"/>
    </source>
</evidence>
<dbReference type="KEGG" id="kcr:Kcr_0690"/>
<evidence type="ECO:0000313" key="2">
    <source>
        <dbReference type="Proteomes" id="UP000001686"/>
    </source>
</evidence>
<dbReference type="GeneID" id="6093972"/>
<dbReference type="OrthoDB" id="371673at2157"/>
<dbReference type="InterPro" id="IPR045397">
    <property type="entry name" value="TumE-like"/>
</dbReference>
<dbReference type="AlphaFoldDB" id="B1L4R2"/>
<accession>B1L4R2</accession>
<name>B1L4R2_KORCO</name>
<dbReference type="EnsemblBacteria" id="ACB07441">
    <property type="protein sequence ID" value="ACB07441"/>
    <property type="gene ID" value="Kcr_0690"/>
</dbReference>
<dbReference type="EMBL" id="CP000968">
    <property type="protein sequence ID" value="ACB07441.1"/>
    <property type="molecule type" value="Genomic_DNA"/>
</dbReference>
<dbReference type="InParanoid" id="B1L4R2"/>
<dbReference type="Pfam" id="PF20126">
    <property type="entry name" value="TumE"/>
    <property type="match status" value="1"/>
</dbReference>
<keyword evidence="2" id="KW-1185">Reference proteome</keyword>
<dbReference type="eggNOG" id="arCOG06398">
    <property type="taxonomic scope" value="Archaea"/>
</dbReference>
<dbReference type="HOGENOM" id="CLU_2010083_0_0_2"/>
<organism evidence="1 2">
    <name type="scientific">Korarchaeum cryptofilum (strain OPF8)</name>
    <dbReference type="NCBI Taxonomy" id="374847"/>
    <lineage>
        <taxon>Archaea</taxon>
        <taxon>Thermoproteota</taxon>
        <taxon>Candidatus Korarchaeia</taxon>
        <taxon>Candidatus Korarchaeales</taxon>
        <taxon>Candidatus Korarchaeaceae</taxon>
        <taxon>Candidatus Korarchaeum</taxon>
    </lineage>
</organism>
<gene>
    <name evidence="1" type="ordered locus">Kcr_0690</name>
</gene>
<reference evidence="1 2" key="1">
    <citation type="journal article" date="2008" name="Proc. Natl. Acad. Sci. U.S.A.">
        <title>A korarchaeal genome reveals new insights into the evolution of the Archaea.</title>
        <authorList>
            <person name="Elkins J.G."/>
            <person name="Podar M."/>
            <person name="Graham D.E."/>
            <person name="Makarova K.S."/>
            <person name="Wolf Y."/>
            <person name="Randau L."/>
            <person name="Hedlund B.P."/>
            <person name="Brochier-Armanet C."/>
            <person name="Kunin V."/>
            <person name="Anderson I."/>
            <person name="Lapidus A."/>
            <person name="Goltsman E."/>
            <person name="Barry K."/>
            <person name="Koonin E.V."/>
            <person name="Hugenholtz P."/>
            <person name="Kyrpides N."/>
            <person name="Wanner G."/>
            <person name="Richardson P."/>
            <person name="Keller M."/>
            <person name="Stetter K.O."/>
        </authorList>
    </citation>
    <scope>NUCLEOTIDE SEQUENCE [LARGE SCALE GENOMIC DNA]</scope>
    <source>
        <strain evidence="2">OPF8</strain>
    </source>
</reference>
<sequence>MNIDALYLRLVKVIKEEYPDVALSIDLRDDRLRVYLVDNSFLDIWFSRRIPGKYSFHWERRNVNGTVYRWDNAAHRSVTGINTFPHHFHESSQLNVKPFKPESEWEDTLRDILNFIRDKIKHY</sequence>
<dbReference type="RefSeq" id="WP_012309338.1">
    <property type="nucleotide sequence ID" value="NC_010482.1"/>
</dbReference>
<proteinExistence type="predicted"/>